<dbReference type="SUPFAM" id="SSF56399">
    <property type="entry name" value="ADP-ribosylation"/>
    <property type="match status" value="1"/>
</dbReference>
<evidence type="ECO:0000259" key="1">
    <source>
        <dbReference type="Pfam" id="PF03496"/>
    </source>
</evidence>
<dbReference type="Gene3D" id="3.90.176.10">
    <property type="entry name" value="Toxin ADP-ribosyltransferase, Chain A, domain 1"/>
    <property type="match status" value="1"/>
</dbReference>
<dbReference type="EMBL" id="CP110509">
    <property type="protein sequence ID" value="WMB27793.1"/>
    <property type="molecule type" value="Genomic_DNA"/>
</dbReference>
<evidence type="ECO:0000313" key="2">
    <source>
        <dbReference type="EMBL" id="WMB27793.1"/>
    </source>
</evidence>
<proteinExistence type="predicted"/>
<sequence>MHDYTSSTASTINEALDAAKGDLTKLPQKLGEEVGLLDSATHKMTIPWDMIVYRYVHPQFLLDIGFSEGEYESYYKNNQFDPKILERIKPQTLYTKYSFMSTTALKNGAMTSRPIEIRLRVPRGNHAAFVEPYSAYKWENEFLFSRNGQLEVIGANLTDDKTKLLIEMQFKASD</sequence>
<dbReference type="Proteomes" id="UP001238096">
    <property type="component" value="Chromosome"/>
</dbReference>
<organism evidence="2 3">
    <name type="scientific">Streptococcus didelphis</name>
    <dbReference type="NCBI Taxonomy" id="102886"/>
    <lineage>
        <taxon>Bacteria</taxon>
        <taxon>Bacillati</taxon>
        <taxon>Bacillota</taxon>
        <taxon>Bacilli</taxon>
        <taxon>Lactobacillales</taxon>
        <taxon>Streptococcaceae</taxon>
        <taxon>Streptococcus</taxon>
    </lineage>
</organism>
<accession>A0ABY9LGA1</accession>
<dbReference type="Pfam" id="PF03496">
    <property type="entry name" value="ADPrib_exo_Tox"/>
    <property type="match status" value="1"/>
</dbReference>
<dbReference type="InterPro" id="IPR003540">
    <property type="entry name" value="ADP-ribosyltransferase"/>
</dbReference>
<reference evidence="3" key="1">
    <citation type="submission" date="2022-10" db="EMBL/GenBank/DDBJ databases">
        <title>Streptococcus didelphis as causative of fatal infections in opossums (Didelphis albiventris).</title>
        <authorList>
            <person name="Breyer G.M."/>
            <person name="Da Silva M.E.R.J."/>
            <person name="Siqueira F.M."/>
        </authorList>
    </citation>
    <scope>NUCLEOTIDE SEQUENCE [LARGE SCALE GENOMIC DNA]</scope>
    <source>
        <strain evidence="3">LBVP101/21</strain>
    </source>
</reference>
<feature type="domain" description="ADP ribosyltransferase" evidence="1">
    <location>
        <begin position="1"/>
        <end position="169"/>
    </location>
</feature>
<dbReference type="PROSITE" id="PS51996">
    <property type="entry name" value="TR_MART"/>
    <property type="match status" value="1"/>
</dbReference>
<dbReference type="RefSeq" id="WP_306675760.1">
    <property type="nucleotide sequence ID" value="NZ_CP104407.1"/>
</dbReference>
<keyword evidence="3" id="KW-1185">Reference proteome</keyword>
<gene>
    <name evidence="2" type="ORF">N1496_06900</name>
</gene>
<name>A0ABY9LGA1_9STRE</name>
<protein>
    <submittedName>
        <fullName evidence="2">ADP-ribosyltransferase</fullName>
    </submittedName>
</protein>
<evidence type="ECO:0000313" key="3">
    <source>
        <dbReference type="Proteomes" id="UP001238096"/>
    </source>
</evidence>